<evidence type="ECO:0000313" key="3">
    <source>
        <dbReference type="WBParaSite" id="HPLM_0001874601-mRNA-1"/>
    </source>
</evidence>
<accession>A0A0N4X304</accession>
<dbReference type="Proteomes" id="UP000268014">
    <property type="component" value="Unassembled WGS sequence"/>
</dbReference>
<dbReference type="WBParaSite" id="HPLM_0001874601-mRNA-1">
    <property type="protein sequence ID" value="HPLM_0001874601-mRNA-1"/>
    <property type="gene ID" value="HPLM_0001874601"/>
</dbReference>
<gene>
    <name evidence="1" type="ORF">HPLM_LOCUS18738</name>
</gene>
<keyword evidence="2" id="KW-1185">Reference proteome</keyword>
<organism evidence="3">
    <name type="scientific">Haemonchus placei</name>
    <name type="common">Barber's pole worm</name>
    <dbReference type="NCBI Taxonomy" id="6290"/>
    <lineage>
        <taxon>Eukaryota</taxon>
        <taxon>Metazoa</taxon>
        <taxon>Ecdysozoa</taxon>
        <taxon>Nematoda</taxon>
        <taxon>Chromadorea</taxon>
        <taxon>Rhabditida</taxon>
        <taxon>Rhabditina</taxon>
        <taxon>Rhabditomorpha</taxon>
        <taxon>Strongyloidea</taxon>
        <taxon>Trichostrongylidae</taxon>
        <taxon>Haemonchus</taxon>
    </lineage>
</organism>
<sequence>MCRRTAVRRRFAAVLQRNGQCVIPVAVVRRLWINNYQYLKGVITSAFPGCCRMPVDHSSMKYWCGNVACMISRFDRFVSNSNDRSFLIARFAEQRCG</sequence>
<proteinExistence type="predicted"/>
<name>A0A0N4X304_HAEPC</name>
<dbReference type="AlphaFoldDB" id="A0A0N4X304"/>
<reference evidence="3" key="1">
    <citation type="submission" date="2017-02" db="UniProtKB">
        <authorList>
            <consortium name="WormBaseParasite"/>
        </authorList>
    </citation>
    <scope>IDENTIFICATION</scope>
</reference>
<dbReference type="EMBL" id="UZAF01020774">
    <property type="protein sequence ID" value="VDO72851.1"/>
    <property type="molecule type" value="Genomic_DNA"/>
</dbReference>
<reference evidence="1 2" key="2">
    <citation type="submission" date="2018-11" db="EMBL/GenBank/DDBJ databases">
        <authorList>
            <consortium name="Pathogen Informatics"/>
        </authorList>
    </citation>
    <scope>NUCLEOTIDE SEQUENCE [LARGE SCALE GENOMIC DNA]</scope>
    <source>
        <strain evidence="1 2">MHpl1</strain>
    </source>
</reference>
<protein>
    <submittedName>
        <fullName evidence="3">DDE_Tnp_1_7 domain-containing protein</fullName>
    </submittedName>
</protein>
<evidence type="ECO:0000313" key="1">
    <source>
        <dbReference type="EMBL" id="VDO72851.1"/>
    </source>
</evidence>
<evidence type="ECO:0000313" key="2">
    <source>
        <dbReference type="Proteomes" id="UP000268014"/>
    </source>
</evidence>